<organism evidence="2 3">
    <name type="scientific">Iris pallida</name>
    <name type="common">Sweet iris</name>
    <dbReference type="NCBI Taxonomy" id="29817"/>
    <lineage>
        <taxon>Eukaryota</taxon>
        <taxon>Viridiplantae</taxon>
        <taxon>Streptophyta</taxon>
        <taxon>Embryophyta</taxon>
        <taxon>Tracheophyta</taxon>
        <taxon>Spermatophyta</taxon>
        <taxon>Magnoliopsida</taxon>
        <taxon>Liliopsida</taxon>
        <taxon>Asparagales</taxon>
        <taxon>Iridaceae</taxon>
        <taxon>Iridoideae</taxon>
        <taxon>Irideae</taxon>
        <taxon>Iris</taxon>
    </lineage>
</organism>
<dbReference type="AlphaFoldDB" id="A0AAX6F1I6"/>
<name>A0AAX6F1I6_IRIPA</name>
<dbReference type="Proteomes" id="UP001140949">
    <property type="component" value="Unassembled WGS sequence"/>
</dbReference>
<gene>
    <name evidence="2" type="ORF">M6B38_157295</name>
</gene>
<feature type="compositionally biased region" description="Basic and acidic residues" evidence="1">
    <location>
        <begin position="19"/>
        <end position="30"/>
    </location>
</feature>
<reference evidence="2" key="1">
    <citation type="journal article" date="2023" name="GigaByte">
        <title>Genome assembly of the bearded iris, Iris pallida Lam.</title>
        <authorList>
            <person name="Bruccoleri R.E."/>
            <person name="Oakeley E.J."/>
            <person name="Faust A.M.E."/>
            <person name="Altorfer M."/>
            <person name="Dessus-Babus S."/>
            <person name="Burckhardt D."/>
            <person name="Oertli M."/>
            <person name="Naumann U."/>
            <person name="Petersen F."/>
            <person name="Wong J."/>
        </authorList>
    </citation>
    <scope>NUCLEOTIDE SEQUENCE</scope>
    <source>
        <strain evidence="2">GSM-AAB239-AS_SAM_17_03QT</strain>
    </source>
</reference>
<comment type="caution">
    <text evidence="2">The sequence shown here is derived from an EMBL/GenBank/DDBJ whole genome shotgun (WGS) entry which is preliminary data.</text>
</comment>
<keyword evidence="3" id="KW-1185">Reference proteome</keyword>
<accession>A0AAX6F1I6</accession>
<dbReference type="EMBL" id="JANAVB010032619">
    <property type="protein sequence ID" value="KAJ6810008.1"/>
    <property type="molecule type" value="Genomic_DNA"/>
</dbReference>
<evidence type="ECO:0000256" key="1">
    <source>
        <dbReference type="SAM" id="MobiDB-lite"/>
    </source>
</evidence>
<feature type="region of interest" description="Disordered" evidence="1">
    <location>
        <begin position="19"/>
        <end position="57"/>
    </location>
</feature>
<proteinExistence type="predicted"/>
<sequence length="122" mass="13614">MSTTSYIATALVQETLDDHRVPKLRERDPGRLPAESLHLSSRDWPPSRPVNAVQPRPVKAARRRSPLLFLELLATPSATLRLLYDRVISIAAAAVLLLADRPNTSVLPVTRIRAPSVLDRHR</sequence>
<reference evidence="2" key="2">
    <citation type="submission" date="2023-04" db="EMBL/GenBank/DDBJ databases">
        <authorList>
            <person name="Bruccoleri R.E."/>
            <person name="Oakeley E.J."/>
            <person name="Faust A.-M."/>
            <person name="Dessus-Babus S."/>
            <person name="Altorfer M."/>
            <person name="Burckhardt D."/>
            <person name="Oertli M."/>
            <person name="Naumann U."/>
            <person name="Petersen F."/>
            <person name="Wong J."/>
        </authorList>
    </citation>
    <scope>NUCLEOTIDE SEQUENCE</scope>
    <source>
        <strain evidence="2">GSM-AAB239-AS_SAM_17_03QT</strain>
        <tissue evidence="2">Leaf</tissue>
    </source>
</reference>
<evidence type="ECO:0000313" key="3">
    <source>
        <dbReference type="Proteomes" id="UP001140949"/>
    </source>
</evidence>
<evidence type="ECO:0000313" key="2">
    <source>
        <dbReference type="EMBL" id="KAJ6810008.1"/>
    </source>
</evidence>
<protein>
    <submittedName>
        <fullName evidence="2">Vegetative cell wall protein gp1-like</fullName>
    </submittedName>
</protein>